<dbReference type="GO" id="GO:0006900">
    <property type="term" value="P:vesicle budding from membrane"/>
    <property type="evidence" value="ECO:0007669"/>
    <property type="project" value="TreeGrafter"/>
</dbReference>
<keyword evidence="4" id="KW-1185">Reference proteome</keyword>
<organism evidence="3 4">
    <name type="scientific">Westerdykella ornata</name>
    <dbReference type="NCBI Taxonomy" id="318751"/>
    <lineage>
        <taxon>Eukaryota</taxon>
        <taxon>Fungi</taxon>
        <taxon>Dikarya</taxon>
        <taxon>Ascomycota</taxon>
        <taxon>Pezizomycotina</taxon>
        <taxon>Dothideomycetes</taxon>
        <taxon>Pleosporomycetidae</taxon>
        <taxon>Pleosporales</taxon>
        <taxon>Sporormiaceae</taxon>
        <taxon>Westerdykella</taxon>
    </lineage>
</organism>
<sequence length="497" mass="55204">MSELLQFILQHEEAFKSRNRLASLYADFRTQLNTNPDGYHANISAWKKALADAARHGVIPAPGGIHHSMKIRTGEELLRALQHPTYGRPTCLSAVFQDAVSKKEFLPLHEFLHATTSIYKHSWVPSPLAVVKWGLRHIGVLGQPGLGDKLGIGEFVVLSNVEVAATEIITRMKSHTFAVDRIMSRADFHRRFADALDGRYGAMLSDQDLDVILVFLARDKQAIAYDGTTIKFKASTEALPTPIAQEDEAIAKLRDTLHKINAQLQPLQQRVEEADATVREAVKTNQLVKAKVALRSKKLAEAALQQRTDVALQLEAVYSQLQHAADHVEVVEAMKQGAVALKALNLKVGGAEGVAAVVDTLNEEMATTDEISAIINETGAPLDEGEIDDELEALETAEREKREQEEKAERERKEREEAAEREKREQAEAAETAAKLAELEQYEKEVKEKAQENAAARHEDMEQTIEGASQDMSRLSFHQEVDEDEEAAEQERVPVPA</sequence>
<evidence type="ECO:0000313" key="3">
    <source>
        <dbReference type="EMBL" id="KAF2277384.1"/>
    </source>
</evidence>
<feature type="region of interest" description="Disordered" evidence="2">
    <location>
        <begin position="397"/>
        <end position="497"/>
    </location>
</feature>
<evidence type="ECO:0008006" key="5">
    <source>
        <dbReference type="Google" id="ProtNLM"/>
    </source>
</evidence>
<evidence type="ECO:0000256" key="2">
    <source>
        <dbReference type="SAM" id="MobiDB-lite"/>
    </source>
</evidence>
<dbReference type="PANTHER" id="PTHR22761:SF18">
    <property type="entry name" value="SORTING PROTEIN SNF7 FAMILY PROTEIN, PUTATIVE (AFU_ORTHOLOGUE AFUA_2G16692)-RELATED"/>
    <property type="match status" value="1"/>
</dbReference>
<keyword evidence="1" id="KW-0175">Coiled coil</keyword>
<proteinExistence type="predicted"/>
<dbReference type="GO" id="GO:0005771">
    <property type="term" value="C:multivesicular body"/>
    <property type="evidence" value="ECO:0007669"/>
    <property type="project" value="TreeGrafter"/>
</dbReference>
<evidence type="ECO:0000256" key="1">
    <source>
        <dbReference type="SAM" id="Coils"/>
    </source>
</evidence>
<accession>A0A6A6JMC7</accession>
<dbReference type="InterPro" id="IPR005024">
    <property type="entry name" value="Snf7_fam"/>
</dbReference>
<dbReference type="Gene3D" id="6.10.140.1230">
    <property type="match status" value="1"/>
</dbReference>
<feature type="compositionally biased region" description="Basic and acidic residues" evidence="2">
    <location>
        <begin position="437"/>
        <end position="461"/>
    </location>
</feature>
<dbReference type="RefSeq" id="XP_033654923.1">
    <property type="nucleotide sequence ID" value="XM_033798132.1"/>
</dbReference>
<protein>
    <recommendedName>
        <fullName evidence="5">Snf7-domain-containing protein</fullName>
    </recommendedName>
</protein>
<dbReference type="GO" id="GO:0032511">
    <property type="term" value="P:late endosome to vacuole transport via multivesicular body sorting pathway"/>
    <property type="evidence" value="ECO:0007669"/>
    <property type="project" value="TreeGrafter"/>
</dbReference>
<dbReference type="Pfam" id="PF03357">
    <property type="entry name" value="Snf7"/>
    <property type="match status" value="1"/>
</dbReference>
<feature type="coiled-coil region" evidence="1">
    <location>
        <begin position="243"/>
        <end position="270"/>
    </location>
</feature>
<dbReference type="GeneID" id="54551307"/>
<evidence type="ECO:0000313" key="4">
    <source>
        <dbReference type="Proteomes" id="UP000800097"/>
    </source>
</evidence>
<dbReference type="GO" id="GO:0009898">
    <property type="term" value="C:cytoplasmic side of plasma membrane"/>
    <property type="evidence" value="ECO:0007669"/>
    <property type="project" value="TreeGrafter"/>
</dbReference>
<name>A0A6A6JMC7_WESOR</name>
<dbReference type="GO" id="GO:0000815">
    <property type="term" value="C:ESCRT III complex"/>
    <property type="evidence" value="ECO:0007669"/>
    <property type="project" value="TreeGrafter"/>
</dbReference>
<gene>
    <name evidence="3" type="ORF">EI97DRAFT_432259</name>
</gene>
<dbReference type="AlphaFoldDB" id="A0A6A6JMC7"/>
<dbReference type="PANTHER" id="PTHR22761">
    <property type="entry name" value="CHARGED MULTIVESICULAR BODY PROTEIN"/>
    <property type="match status" value="1"/>
</dbReference>
<dbReference type="EMBL" id="ML986490">
    <property type="protein sequence ID" value="KAF2277384.1"/>
    <property type="molecule type" value="Genomic_DNA"/>
</dbReference>
<feature type="compositionally biased region" description="Basic and acidic residues" evidence="2">
    <location>
        <begin position="397"/>
        <end position="427"/>
    </location>
</feature>
<dbReference type="OrthoDB" id="10250120at2759"/>
<dbReference type="Proteomes" id="UP000800097">
    <property type="component" value="Unassembled WGS sequence"/>
</dbReference>
<reference evidence="3" key="1">
    <citation type="journal article" date="2020" name="Stud. Mycol.">
        <title>101 Dothideomycetes genomes: a test case for predicting lifestyles and emergence of pathogens.</title>
        <authorList>
            <person name="Haridas S."/>
            <person name="Albert R."/>
            <person name="Binder M."/>
            <person name="Bloem J."/>
            <person name="Labutti K."/>
            <person name="Salamov A."/>
            <person name="Andreopoulos B."/>
            <person name="Baker S."/>
            <person name="Barry K."/>
            <person name="Bills G."/>
            <person name="Bluhm B."/>
            <person name="Cannon C."/>
            <person name="Castanera R."/>
            <person name="Culley D."/>
            <person name="Daum C."/>
            <person name="Ezra D."/>
            <person name="Gonzalez J."/>
            <person name="Henrissat B."/>
            <person name="Kuo A."/>
            <person name="Liang C."/>
            <person name="Lipzen A."/>
            <person name="Lutzoni F."/>
            <person name="Magnuson J."/>
            <person name="Mondo S."/>
            <person name="Nolan M."/>
            <person name="Ohm R."/>
            <person name="Pangilinan J."/>
            <person name="Park H.-J."/>
            <person name="Ramirez L."/>
            <person name="Alfaro M."/>
            <person name="Sun H."/>
            <person name="Tritt A."/>
            <person name="Yoshinaga Y."/>
            <person name="Zwiers L.-H."/>
            <person name="Turgeon B."/>
            <person name="Goodwin S."/>
            <person name="Spatafora J."/>
            <person name="Crous P."/>
            <person name="Grigoriev I."/>
        </authorList>
    </citation>
    <scope>NUCLEOTIDE SEQUENCE</scope>
    <source>
        <strain evidence="3">CBS 379.55</strain>
    </source>
</reference>